<protein>
    <submittedName>
        <fullName evidence="3">Uncharacterized protein LOC100203959</fullName>
    </submittedName>
</protein>
<accession>A0ABM4BYR1</accession>
<evidence type="ECO:0000256" key="1">
    <source>
        <dbReference type="SAM" id="SignalP"/>
    </source>
</evidence>
<proteinExistence type="predicted"/>
<feature type="signal peptide" evidence="1">
    <location>
        <begin position="1"/>
        <end position="17"/>
    </location>
</feature>
<dbReference type="Proteomes" id="UP001652625">
    <property type="component" value="Chromosome 06"/>
</dbReference>
<evidence type="ECO:0000313" key="2">
    <source>
        <dbReference type="Proteomes" id="UP001652625"/>
    </source>
</evidence>
<evidence type="ECO:0000313" key="3">
    <source>
        <dbReference type="RefSeq" id="XP_065654385.1"/>
    </source>
</evidence>
<gene>
    <name evidence="3" type="primary">LOC100203959</name>
</gene>
<keyword evidence="2" id="KW-1185">Reference proteome</keyword>
<feature type="chain" id="PRO_5046136053" evidence="1">
    <location>
        <begin position="18"/>
        <end position="110"/>
    </location>
</feature>
<keyword evidence="1" id="KW-0732">Signal</keyword>
<name>A0ABM4BYR1_HYDVU</name>
<organism evidence="2 3">
    <name type="scientific">Hydra vulgaris</name>
    <name type="common">Hydra</name>
    <name type="synonym">Hydra attenuata</name>
    <dbReference type="NCBI Taxonomy" id="6087"/>
    <lineage>
        <taxon>Eukaryota</taxon>
        <taxon>Metazoa</taxon>
        <taxon>Cnidaria</taxon>
        <taxon>Hydrozoa</taxon>
        <taxon>Hydroidolina</taxon>
        <taxon>Anthoathecata</taxon>
        <taxon>Aplanulata</taxon>
        <taxon>Hydridae</taxon>
        <taxon>Hydra</taxon>
    </lineage>
</organism>
<sequence length="110" mass="12287">MHILIIAAMVFFNICSGSDIDDKGGPCLLSESHAVCYRTFTGCRKESNSYNDRQNCLKDFDECVAGPCPVKCEEQYSECRVKSTSIPTTFRCIEDHAKCIKVCNINTFNG</sequence>
<dbReference type="RefSeq" id="XP_065654385.1">
    <property type="nucleotide sequence ID" value="XM_065798313.1"/>
</dbReference>
<dbReference type="GeneID" id="100203959"/>
<reference evidence="3" key="1">
    <citation type="submission" date="2025-08" db="UniProtKB">
        <authorList>
            <consortium name="RefSeq"/>
        </authorList>
    </citation>
    <scope>IDENTIFICATION</scope>
</reference>